<gene>
    <name evidence="2" type="primary">ppsR</name>
    <name evidence="2" type="ORF">KIN_17020</name>
</gene>
<dbReference type="InterPro" id="IPR009057">
    <property type="entry name" value="Homeodomain-like_sf"/>
</dbReference>
<comment type="caution">
    <text evidence="2">The sequence shown here is derived from an EMBL/GenBank/DDBJ whole genome shotgun (WGS) entry which is preliminary data.</text>
</comment>
<evidence type="ECO:0000313" key="3">
    <source>
        <dbReference type="Proteomes" id="UP000436822"/>
    </source>
</evidence>
<dbReference type="PRINTS" id="PR01590">
    <property type="entry name" value="HTHFIS"/>
</dbReference>
<dbReference type="NCBIfam" id="TIGR00229">
    <property type="entry name" value="sensory_box"/>
    <property type="match status" value="2"/>
</dbReference>
<dbReference type="InterPro" id="IPR011785">
    <property type="entry name" value="Tscrpt_reg_PpsR-CrtJ"/>
</dbReference>
<proteinExistence type="predicted"/>
<dbReference type="InterPro" id="IPR035965">
    <property type="entry name" value="PAS-like_dom_sf"/>
</dbReference>
<dbReference type="AlphaFoldDB" id="A0A6N6JH67"/>
<dbReference type="Proteomes" id="UP000436822">
    <property type="component" value="Unassembled WGS sequence"/>
</dbReference>
<evidence type="ECO:0000259" key="1">
    <source>
        <dbReference type="PROSITE" id="PS50112"/>
    </source>
</evidence>
<organism evidence="2 3">
    <name type="scientific">Litoreibacter roseus</name>
    <dbReference type="NCBI Taxonomy" id="2601869"/>
    <lineage>
        <taxon>Bacteria</taxon>
        <taxon>Pseudomonadati</taxon>
        <taxon>Pseudomonadota</taxon>
        <taxon>Alphaproteobacteria</taxon>
        <taxon>Rhodobacterales</taxon>
        <taxon>Roseobacteraceae</taxon>
        <taxon>Litoreibacter</taxon>
    </lineage>
</organism>
<dbReference type="NCBIfam" id="TIGR02040">
    <property type="entry name" value="PpsR-CrtJ"/>
    <property type="match status" value="1"/>
</dbReference>
<dbReference type="Gene3D" id="1.10.10.60">
    <property type="entry name" value="Homeodomain-like"/>
    <property type="match status" value="1"/>
</dbReference>
<dbReference type="Pfam" id="PF13188">
    <property type="entry name" value="PAS_8"/>
    <property type="match status" value="1"/>
</dbReference>
<reference evidence="2 3" key="1">
    <citation type="submission" date="2019-12" db="EMBL/GenBank/DDBJ databases">
        <title>Litoreibacter badius sp. nov., a novel bacteriochlorophyll a-containing bacterium in the genus Litoreibacter.</title>
        <authorList>
            <person name="Kanamuro M."/>
            <person name="Takabe Y."/>
            <person name="Mori K."/>
            <person name="Takaichi S."/>
            <person name="Hanada S."/>
        </authorList>
    </citation>
    <scope>NUCLEOTIDE SEQUENCE [LARGE SCALE GENOMIC DNA]</scope>
    <source>
        <strain evidence="2 3">K6</strain>
    </source>
</reference>
<dbReference type="Gene3D" id="1.20.5.430">
    <property type="match status" value="1"/>
</dbReference>
<feature type="domain" description="PAS" evidence="1">
    <location>
        <begin position="156"/>
        <end position="201"/>
    </location>
</feature>
<dbReference type="RefSeq" id="WP_159805956.1">
    <property type="nucleotide sequence ID" value="NZ_BLJE01000002.1"/>
</dbReference>
<dbReference type="SUPFAM" id="SSF46689">
    <property type="entry name" value="Homeodomain-like"/>
    <property type="match status" value="1"/>
</dbReference>
<dbReference type="SUPFAM" id="SSF55785">
    <property type="entry name" value="PYP-like sensor domain (PAS domain)"/>
    <property type="match status" value="2"/>
</dbReference>
<dbReference type="CDD" id="cd00130">
    <property type="entry name" value="PAS"/>
    <property type="match status" value="1"/>
</dbReference>
<dbReference type="SMART" id="SM00091">
    <property type="entry name" value="PAS"/>
    <property type="match status" value="3"/>
</dbReference>
<accession>A0A6N6JH67</accession>
<dbReference type="OrthoDB" id="5499170at2"/>
<protein>
    <submittedName>
        <fullName evidence="2">Transcriptional regulator PpsR</fullName>
    </submittedName>
</protein>
<dbReference type="Gene3D" id="3.30.450.20">
    <property type="entry name" value="PAS domain"/>
    <property type="match status" value="3"/>
</dbReference>
<dbReference type="Pfam" id="PF13426">
    <property type="entry name" value="PAS_9"/>
    <property type="match status" value="1"/>
</dbReference>
<dbReference type="PROSITE" id="PS50112">
    <property type="entry name" value="PAS"/>
    <property type="match status" value="1"/>
</dbReference>
<dbReference type="EMBL" id="BLJE01000002">
    <property type="protein sequence ID" value="GFE64628.1"/>
    <property type="molecule type" value="Genomic_DNA"/>
</dbReference>
<keyword evidence="3" id="KW-1185">Reference proteome</keyword>
<sequence>MNIREIGFWIDNADPQVAPDYINQVIATAADIAIVVTNTGEIEMVTINPLTKTMGQLDHWKGRNICEFLAEDSVNRVMSIIEDYRRGKAQIIPAVEVNHFDNANWQFPISYSFHLTGQDGRILMLGRDMRAIAELQQRLVKAQLALERDYEAHRDFETRYRVLMETSQDALVLMSAASGRITDCNQAAARVLGGSAEALVGCNLESEVEANGSDDFIDSLAGASAENIKSGVSVVARRSGRKISIHPTLFRAAGERTFLCRLETETATDGADIEISGGLETLFQKGVDAIVFTDDRGVIRFVNEAFLGLTDIALMSSVKGRPIADFLVRGKIDSNVLLENATRAGRMQLYATQLVGSHGSSRQVEISATRLDDGPQSNFAFILRDASRGDLLRSQDEQDSTHRMNDIVDLVGSSPLKDIVAATTDVIEKICIETAVELTGNNRVAVAEMLGLSRQSLYVKLRKYNLLDKSPKD</sequence>
<dbReference type="InterPro" id="IPR002197">
    <property type="entry name" value="HTH_Fis"/>
</dbReference>
<evidence type="ECO:0000313" key="2">
    <source>
        <dbReference type="EMBL" id="GFE64628.1"/>
    </source>
</evidence>
<dbReference type="GO" id="GO:0043565">
    <property type="term" value="F:sequence-specific DNA binding"/>
    <property type="evidence" value="ECO:0007669"/>
    <property type="project" value="InterPro"/>
</dbReference>
<dbReference type="InterPro" id="IPR000014">
    <property type="entry name" value="PAS"/>
</dbReference>
<dbReference type="Pfam" id="PF02954">
    <property type="entry name" value="HTH_8"/>
    <property type="match status" value="1"/>
</dbReference>
<name>A0A6N6JH67_9RHOB</name>